<dbReference type="KEGG" id="cbaa:SRAA_2090"/>
<dbReference type="AlphaFoldDB" id="A0A060NSS3"/>
<dbReference type="RefSeq" id="WP_045532592.1">
    <property type="nucleotide sequence ID" value="NZ_AP014568.1"/>
</dbReference>
<dbReference type="HOGENOM" id="CLU_879134_0_0_4"/>
<keyword evidence="1" id="KW-0762">Sugar transport</keyword>
<dbReference type="EMBL" id="AP014568">
    <property type="protein sequence ID" value="BAO81944.1"/>
    <property type="molecule type" value="Genomic_DNA"/>
</dbReference>
<evidence type="ECO:0000313" key="2">
    <source>
        <dbReference type="Proteomes" id="UP000067461"/>
    </source>
</evidence>
<reference evidence="1 2" key="1">
    <citation type="journal article" date="2014" name="Nat. Commun.">
        <title>Physiological and genomic features of highly alkaliphilic hydrogen-utilizing Betaproteobacteria from a continental serpentinizing site.</title>
        <authorList>
            <person name="Suzuki S."/>
            <person name="Kuenen J.G."/>
            <person name="Schipper K."/>
            <person name="van der Velde S."/>
            <person name="Ishii S."/>
            <person name="Wu A."/>
            <person name="Sorokin D.Y."/>
            <person name="Tenney A."/>
            <person name="Meng X.Y."/>
            <person name="Morrill P.L."/>
            <person name="Kamagata Y."/>
            <person name="Muyzer G."/>
            <person name="Nealson K.H."/>
        </authorList>
    </citation>
    <scope>NUCLEOTIDE SEQUENCE [LARGE SCALE GENOMIC DNA]</scope>
    <source>
        <strain evidence="1 2">A1</strain>
    </source>
</reference>
<dbReference type="Proteomes" id="UP000067461">
    <property type="component" value="Chromosome"/>
</dbReference>
<evidence type="ECO:0000313" key="1">
    <source>
        <dbReference type="EMBL" id="BAO81944.1"/>
    </source>
</evidence>
<protein>
    <submittedName>
        <fullName evidence="1">ABC-type sugar transport system, periplasmic component</fullName>
    </submittedName>
</protein>
<organism evidence="1 2">
    <name type="scientific">Serpentinimonas raichei</name>
    <dbReference type="NCBI Taxonomy" id="1458425"/>
    <lineage>
        <taxon>Bacteria</taxon>
        <taxon>Pseudomonadati</taxon>
        <taxon>Pseudomonadota</taxon>
        <taxon>Betaproteobacteria</taxon>
        <taxon>Burkholderiales</taxon>
        <taxon>Comamonadaceae</taxon>
        <taxon>Serpentinimonas</taxon>
    </lineage>
</organism>
<sequence length="322" mass="35928">MKTKFHLNKRPHLRPAFGAGAGAEFGQAVALIDERYLSWLAKQQPNPPSDGLHRDLFQPVFSQLARLCGADAALLRSYLYTDQQPSQLLDDVVLRMVPAHASDGGAALVRTLGLELTQLASRGGCALALLASDDERLIPYIDEAQWRGLKVVMVTDASAQDFGRLMAEDPSWARLLMQADRRVSLNEAAWAALNDGQAEGLGFMPTRLAQLERREFEQEHEHGAALGEPAHADQQPDGAWLEQVQHVIDEWWREETPHARLDLYEEMQSSQGVPPETDRHLLLRVRRGLGRTLSFPEKKAMREMIRAAVLAQSPVVDEALDH</sequence>
<proteinExistence type="predicted"/>
<keyword evidence="2" id="KW-1185">Reference proteome</keyword>
<accession>A0A060NSS3</accession>
<keyword evidence="1" id="KW-0813">Transport</keyword>
<dbReference type="STRING" id="1458425.SRAA_2090"/>
<dbReference type="OrthoDB" id="8880170at2"/>
<gene>
    <name evidence="1" type="ORF">SRAA_2090</name>
</gene>
<name>A0A060NSS3_9BURK</name>